<comment type="function">
    <text evidence="1 11">Catalyzes the reversible adenylation of nicotinate mononucleotide (NaMN) to nicotinic acid adenine dinucleotide (NaAD).</text>
</comment>
<comment type="caution">
    <text evidence="13">The sequence shown here is derived from an EMBL/GenBank/DDBJ whole genome shotgun (WGS) entry which is preliminary data.</text>
</comment>
<dbReference type="Gene3D" id="3.40.50.620">
    <property type="entry name" value="HUPs"/>
    <property type="match status" value="1"/>
</dbReference>
<dbReference type="GO" id="GO:0005524">
    <property type="term" value="F:ATP binding"/>
    <property type="evidence" value="ECO:0007669"/>
    <property type="project" value="UniProtKB-KW"/>
</dbReference>
<evidence type="ECO:0000256" key="3">
    <source>
        <dbReference type="ARBA" id="ARBA00009014"/>
    </source>
</evidence>
<organism evidence="13 14">
    <name type="scientific">Rhodohalobacter mucosus</name>
    <dbReference type="NCBI Taxonomy" id="2079485"/>
    <lineage>
        <taxon>Bacteria</taxon>
        <taxon>Pseudomonadati</taxon>
        <taxon>Balneolota</taxon>
        <taxon>Balneolia</taxon>
        <taxon>Balneolales</taxon>
        <taxon>Balneolaceae</taxon>
        <taxon>Rhodohalobacter</taxon>
    </lineage>
</organism>
<dbReference type="Proteomes" id="UP000245533">
    <property type="component" value="Unassembled WGS sequence"/>
</dbReference>
<evidence type="ECO:0000256" key="6">
    <source>
        <dbReference type="ARBA" id="ARBA00022695"/>
    </source>
</evidence>
<evidence type="ECO:0000256" key="1">
    <source>
        <dbReference type="ARBA" id="ARBA00002324"/>
    </source>
</evidence>
<dbReference type="CDD" id="cd02165">
    <property type="entry name" value="NMNAT"/>
    <property type="match status" value="1"/>
</dbReference>
<reference evidence="13 14" key="1">
    <citation type="submission" date="2018-05" db="EMBL/GenBank/DDBJ databases">
        <title>Rhodohalobacter halophilus gen. nov., sp. nov., a moderately halophilic member of the family Balneolaceae.</title>
        <authorList>
            <person name="Liu Z.-W."/>
        </authorList>
    </citation>
    <scope>NUCLEOTIDE SEQUENCE [LARGE SCALE GENOMIC DNA]</scope>
    <source>
        <strain evidence="13 14">8A47</strain>
    </source>
</reference>
<keyword evidence="8 11" id="KW-0067">ATP-binding</keyword>
<dbReference type="InterPro" id="IPR004821">
    <property type="entry name" value="Cyt_trans-like"/>
</dbReference>
<dbReference type="PANTHER" id="PTHR39321:SF3">
    <property type="entry name" value="PHOSPHOPANTETHEINE ADENYLYLTRANSFERASE"/>
    <property type="match status" value="1"/>
</dbReference>
<comment type="catalytic activity">
    <reaction evidence="10 11">
        <text>nicotinate beta-D-ribonucleotide + ATP + H(+) = deamido-NAD(+) + diphosphate</text>
        <dbReference type="Rhea" id="RHEA:22860"/>
        <dbReference type="ChEBI" id="CHEBI:15378"/>
        <dbReference type="ChEBI" id="CHEBI:30616"/>
        <dbReference type="ChEBI" id="CHEBI:33019"/>
        <dbReference type="ChEBI" id="CHEBI:57502"/>
        <dbReference type="ChEBI" id="CHEBI:58437"/>
        <dbReference type="EC" id="2.7.7.18"/>
    </reaction>
</comment>
<evidence type="ECO:0000256" key="10">
    <source>
        <dbReference type="ARBA" id="ARBA00048721"/>
    </source>
</evidence>
<evidence type="ECO:0000256" key="8">
    <source>
        <dbReference type="ARBA" id="ARBA00022840"/>
    </source>
</evidence>
<dbReference type="EMBL" id="QGGB01000005">
    <property type="protein sequence ID" value="PWN07086.1"/>
    <property type="molecule type" value="Genomic_DNA"/>
</dbReference>
<dbReference type="InterPro" id="IPR005248">
    <property type="entry name" value="NadD/NMNAT"/>
</dbReference>
<evidence type="ECO:0000256" key="11">
    <source>
        <dbReference type="HAMAP-Rule" id="MF_00244"/>
    </source>
</evidence>
<keyword evidence="7 11" id="KW-0547">Nucleotide-binding</keyword>
<sequence length="215" mass="24596">MASMVLQAISGPVLPLPNESAEMMKRRVGIFGGTFDPVHSGHIEAVHSFLESGLIDEVWVMLTPDPPHKRHRSKHTPYKHRLRMLELAFSETERVKICTLERELPQPSYTLQTLQHLTTTYPDTRFFLCLGEDSVSSFHTWHRYRDILSDFSLMAVKRPGSDAVEAEDEVLEKTIFLEHKPVDISSTAIRQNGSDMEQMVPDTVAAYMEEHELYT</sequence>
<keyword evidence="5 11" id="KW-0808">Transferase</keyword>
<dbReference type="NCBIfam" id="TIGR00482">
    <property type="entry name" value="nicotinate (nicotinamide) nucleotide adenylyltransferase"/>
    <property type="match status" value="1"/>
</dbReference>
<dbReference type="HAMAP" id="MF_00244">
    <property type="entry name" value="NaMN_adenylyltr"/>
    <property type="match status" value="1"/>
</dbReference>
<dbReference type="InterPro" id="IPR014729">
    <property type="entry name" value="Rossmann-like_a/b/a_fold"/>
</dbReference>
<evidence type="ECO:0000256" key="7">
    <source>
        <dbReference type="ARBA" id="ARBA00022741"/>
    </source>
</evidence>
<evidence type="ECO:0000313" key="14">
    <source>
        <dbReference type="Proteomes" id="UP000245533"/>
    </source>
</evidence>
<keyword evidence="6 11" id="KW-0548">Nucleotidyltransferase</keyword>
<protein>
    <recommendedName>
        <fullName evidence="11">Probable nicotinate-nucleotide adenylyltransferase</fullName>
        <ecNumber evidence="11">2.7.7.18</ecNumber>
    </recommendedName>
    <alternativeName>
        <fullName evidence="11">Deamido-NAD(+) diphosphorylase</fullName>
    </alternativeName>
    <alternativeName>
        <fullName evidence="11">Deamido-NAD(+) pyrophosphorylase</fullName>
    </alternativeName>
    <alternativeName>
        <fullName evidence="11">Nicotinate mononucleotide adenylyltransferase</fullName>
        <shortName evidence="11">NaMN adenylyltransferase</shortName>
    </alternativeName>
</protein>
<evidence type="ECO:0000256" key="5">
    <source>
        <dbReference type="ARBA" id="ARBA00022679"/>
    </source>
</evidence>
<comment type="pathway">
    <text evidence="2 11">Cofactor biosynthesis; NAD(+) biosynthesis; deamido-NAD(+) from nicotinate D-ribonucleotide: step 1/1.</text>
</comment>
<evidence type="ECO:0000256" key="4">
    <source>
        <dbReference type="ARBA" id="ARBA00022642"/>
    </source>
</evidence>
<dbReference type="UniPathway" id="UPA00253">
    <property type="reaction ID" value="UER00332"/>
</dbReference>
<evidence type="ECO:0000256" key="2">
    <source>
        <dbReference type="ARBA" id="ARBA00005019"/>
    </source>
</evidence>
<dbReference type="GO" id="GO:0004515">
    <property type="term" value="F:nicotinate-nucleotide adenylyltransferase activity"/>
    <property type="evidence" value="ECO:0007669"/>
    <property type="project" value="UniProtKB-UniRule"/>
</dbReference>
<dbReference type="Pfam" id="PF01467">
    <property type="entry name" value="CTP_transf_like"/>
    <property type="match status" value="1"/>
</dbReference>
<evidence type="ECO:0000313" key="13">
    <source>
        <dbReference type="EMBL" id="PWN07086.1"/>
    </source>
</evidence>
<dbReference type="PANTHER" id="PTHR39321">
    <property type="entry name" value="NICOTINATE-NUCLEOTIDE ADENYLYLTRANSFERASE-RELATED"/>
    <property type="match status" value="1"/>
</dbReference>
<keyword evidence="4 11" id="KW-0662">Pyridine nucleotide biosynthesis</keyword>
<dbReference type="SUPFAM" id="SSF52374">
    <property type="entry name" value="Nucleotidylyl transferase"/>
    <property type="match status" value="1"/>
</dbReference>
<dbReference type="GO" id="GO:0009435">
    <property type="term" value="P:NAD+ biosynthetic process"/>
    <property type="evidence" value="ECO:0007669"/>
    <property type="project" value="UniProtKB-UniRule"/>
</dbReference>
<comment type="similarity">
    <text evidence="3 11">Belongs to the NadD family.</text>
</comment>
<gene>
    <name evidence="11 13" type="primary">nadD</name>
    <name evidence="13" type="ORF">DDZ15_07405</name>
</gene>
<name>A0A316U1Z1_9BACT</name>
<evidence type="ECO:0000259" key="12">
    <source>
        <dbReference type="Pfam" id="PF01467"/>
    </source>
</evidence>
<accession>A0A316U1Z1</accession>
<feature type="domain" description="Cytidyltransferase-like" evidence="12">
    <location>
        <begin position="30"/>
        <end position="191"/>
    </location>
</feature>
<dbReference type="NCBIfam" id="TIGR00125">
    <property type="entry name" value="cyt_tran_rel"/>
    <property type="match status" value="1"/>
</dbReference>
<proteinExistence type="inferred from homology"/>
<dbReference type="AlphaFoldDB" id="A0A316U1Z1"/>
<keyword evidence="9 11" id="KW-0520">NAD</keyword>
<keyword evidence="14" id="KW-1185">Reference proteome</keyword>
<dbReference type="EC" id="2.7.7.18" evidence="11"/>
<evidence type="ECO:0000256" key="9">
    <source>
        <dbReference type="ARBA" id="ARBA00023027"/>
    </source>
</evidence>